<keyword evidence="1" id="KW-1133">Transmembrane helix</keyword>
<evidence type="ECO:0000256" key="1">
    <source>
        <dbReference type="SAM" id="Phobius"/>
    </source>
</evidence>
<protein>
    <submittedName>
        <fullName evidence="2">DUF805 domain-containing protein</fullName>
    </submittedName>
</protein>
<proteinExistence type="predicted"/>
<keyword evidence="1" id="KW-0472">Membrane</keyword>
<feature type="transmembrane region" description="Helical" evidence="1">
    <location>
        <begin position="90"/>
        <end position="116"/>
    </location>
</feature>
<feature type="transmembrane region" description="Helical" evidence="1">
    <location>
        <begin position="45"/>
        <end position="70"/>
    </location>
</feature>
<dbReference type="Pfam" id="PF05656">
    <property type="entry name" value="DUF805"/>
    <property type="match status" value="1"/>
</dbReference>
<evidence type="ECO:0000313" key="3">
    <source>
        <dbReference type="Proteomes" id="UP001597252"/>
    </source>
</evidence>
<feature type="transmembrane region" description="Helical" evidence="1">
    <location>
        <begin position="123"/>
        <end position="143"/>
    </location>
</feature>
<gene>
    <name evidence="2" type="ORF">ACFQ5J_07845</name>
</gene>
<feature type="transmembrane region" description="Helical" evidence="1">
    <location>
        <begin position="16"/>
        <end position="33"/>
    </location>
</feature>
<evidence type="ECO:0000313" key="2">
    <source>
        <dbReference type="EMBL" id="MFD1485139.1"/>
    </source>
</evidence>
<keyword evidence="3" id="KW-1185">Reference proteome</keyword>
<organism evidence="2 3">
    <name type="scientific">Lacticaseibacillus baoqingensis</name>
    <dbReference type="NCBI Taxonomy" id="2486013"/>
    <lineage>
        <taxon>Bacteria</taxon>
        <taxon>Bacillati</taxon>
        <taxon>Bacillota</taxon>
        <taxon>Bacilli</taxon>
        <taxon>Lactobacillales</taxon>
        <taxon>Lactobacillaceae</taxon>
        <taxon>Lacticaseibacillus</taxon>
    </lineage>
</organism>
<dbReference type="Proteomes" id="UP001597252">
    <property type="component" value="Unassembled WGS sequence"/>
</dbReference>
<sequence>MKHASPSIAQQTHNKYYGAGGFGAIGAFFGNYANFTGRSTRREYWWLTLFASLVSFIVSFAMIMAVIRLIMAHADELNQKPSLGTAMGWLGGMVVMLIIVCIAYLACLVPSIALGVRRFRDAGVHWGIFAALEVIDLVAVFVFLNNAKVMYLISVPIAIIMLVIEVLPTKNPPTDDLSK</sequence>
<dbReference type="EMBL" id="JBHTON010000021">
    <property type="protein sequence ID" value="MFD1485139.1"/>
    <property type="molecule type" value="Genomic_DNA"/>
</dbReference>
<keyword evidence="1" id="KW-0812">Transmembrane</keyword>
<comment type="caution">
    <text evidence="2">The sequence shown here is derived from an EMBL/GenBank/DDBJ whole genome shotgun (WGS) entry which is preliminary data.</text>
</comment>
<dbReference type="RefSeq" id="WP_125753979.1">
    <property type="nucleotide sequence ID" value="NZ_JBHTON010000021.1"/>
</dbReference>
<feature type="transmembrane region" description="Helical" evidence="1">
    <location>
        <begin position="149"/>
        <end position="167"/>
    </location>
</feature>
<accession>A0ABW4E5G5</accession>
<dbReference type="InterPro" id="IPR008523">
    <property type="entry name" value="DUF805"/>
</dbReference>
<name>A0ABW4E5G5_9LACO</name>
<reference evidence="3" key="1">
    <citation type="journal article" date="2019" name="Int. J. Syst. Evol. Microbiol.">
        <title>The Global Catalogue of Microorganisms (GCM) 10K type strain sequencing project: providing services to taxonomists for standard genome sequencing and annotation.</title>
        <authorList>
            <consortium name="The Broad Institute Genomics Platform"/>
            <consortium name="The Broad Institute Genome Sequencing Center for Infectious Disease"/>
            <person name="Wu L."/>
            <person name="Ma J."/>
        </authorList>
    </citation>
    <scope>NUCLEOTIDE SEQUENCE [LARGE SCALE GENOMIC DNA]</scope>
    <source>
        <strain evidence="3">CCM 8903</strain>
    </source>
</reference>